<comment type="similarity">
    <text evidence="1 2">Belongs to the UPF0235 family.</text>
</comment>
<reference evidence="3" key="1">
    <citation type="submission" date="2020-10" db="EMBL/GenBank/DDBJ databases">
        <title>Fervidococcus fontis strain 3639Fd - the first crenarchaeon capable of growth on lipids.</title>
        <authorList>
            <person name="Kochetkova T.V."/>
            <person name="Elcheninov A.G."/>
            <person name="Toschakov S.V."/>
            <person name="Kublanov I.V."/>
        </authorList>
    </citation>
    <scope>NUCLEOTIDE SEQUENCE</scope>
    <source>
        <strain evidence="3">3639Fd</strain>
    </source>
</reference>
<organism evidence="3 4">
    <name type="scientific">Fervidicoccus fontis</name>
    <dbReference type="NCBI Taxonomy" id="683846"/>
    <lineage>
        <taxon>Archaea</taxon>
        <taxon>Thermoproteota</taxon>
        <taxon>Thermoprotei</taxon>
        <taxon>Fervidicoccales</taxon>
        <taxon>Fervidicoccaceae</taxon>
        <taxon>Fervidicoccus</taxon>
    </lineage>
</organism>
<protein>
    <recommendedName>
        <fullName evidence="2">UPF0235 protein IOK49_01555</fullName>
    </recommendedName>
</protein>
<dbReference type="Pfam" id="PF02594">
    <property type="entry name" value="DUF167"/>
    <property type="match status" value="1"/>
</dbReference>
<accession>A0A843AIG9</accession>
<evidence type="ECO:0000313" key="3">
    <source>
        <dbReference type="EMBL" id="MBE9390771.1"/>
    </source>
</evidence>
<dbReference type="RefSeq" id="WP_193803348.1">
    <property type="nucleotide sequence ID" value="NZ_JADEZV010000001.1"/>
</dbReference>
<proteinExistence type="inferred from homology"/>
<name>A0A843AIG9_9CREN</name>
<dbReference type="SUPFAM" id="SSF69786">
    <property type="entry name" value="YggU-like"/>
    <property type="match status" value="1"/>
</dbReference>
<evidence type="ECO:0000313" key="4">
    <source>
        <dbReference type="Proteomes" id="UP000652307"/>
    </source>
</evidence>
<gene>
    <name evidence="3" type="ORF">IOK49_01555</name>
</gene>
<dbReference type="AlphaFoldDB" id="A0A843AIG9"/>
<evidence type="ECO:0000256" key="2">
    <source>
        <dbReference type="HAMAP-Rule" id="MF_00634"/>
    </source>
</evidence>
<sequence>MPGKNGVAKSSIQIGNGFVDLIIYVKPKSKDTGIISERGELIFHSTQPPERGKVNASLIKFLSKLTGISSNKIEINRGEKDRVKTVRIYCDDPEKIAGLFAEYLSRE</sequence>
<dbReference type="InterPro" id="IPR036591">
    <property type="entry name" value="YggU-like_sf"/>
</dbReference>
<comment type="caution">
    <text evidence="3">The sequence shown here is derived from an EMBL/GenBank/DDBJ whole genome shotgun (WGS) entry which is preliminary data.</text>
</comment>
<dbReference type="NCBIfam" id="TIGR00251">
    <property type="entry name" value="DUF167 family protein"/>
    <property type="match status" value="1"/>
</dbReference>
<evidence type="ECO:0000256" key="1">
    <source>
        <dbReference type="ARBA" id="ARBA00010364"/>
    </source>
</evidence>
<dbReference type="SMART" id="SM01152">
    <property type="entry name" value="DUF167"/>
    <property type="match status" value="1"/>
</dbReference>
<dbReference type="InterPro" id="IPR003746">
    <property type="entry name" value="DUF167"/>
</dbReference>
<dbReference type="EMBL" id="JADEZV010000001">
    <property type="protein sequence ID" value="MBE9390771.1"/>
    <property type="molecule type" value="Genomic_DNA"/>
</dbReference>
<dbReference type="Gene3D" id="3.30.1200.10">
    <property type="entry name" value="YggU-like"/>
    <property type="match status" value="1"/>
</dbReference>
<dbReference type="HAMAP" id="MF_00634">
    <property type="entry name" value="UPF0235"/>
    <property type="match status" value="1"/>
</dbReference>
<dbReference type="Proteomes" id="UP000652307">
    <property type="component" value="Unassembled WGS sequence"/>
</dbReference>